<accession>A0A835SAD6</accession>
<dbReference type="GO" id="GO:0090307">
    <property type="term" value="P:mitotic spindle assembly"/>
    <property type="evidence" value="ECO:0007669"/>
    <property type="project" value="TreeGrafter"/>
</dbReference>
<keyword evidence="7" id="KW-1185">Reference proteome</keyword>
<sequence length="103" mass="10712">MDSRSNLKPHSGKSEPQPTVPARAFDAAFELSNLLETGLDKDSLSILLELLNAGVNPEALATVVRELRREAAEYQAAVERVNTASAVAAGAVGGVGAAGQRAR</sequence>
<dbReference type="GO" id="GO:0033566">
    <property type="term" value="P:gamma-tubulin complex localization"/>
    <property type="evidence" value="ECO:0007669"/>
    <property type="project" value="InterPro"/>
</dbReference>
<reference evidence="6" key="1">
    <citation type="journal article" date="2020" name="bioRxiv">
        <title>Comparative genomics of Chlamydomonas.</title>
        <authorList>
            <person name="Craig R.J."/>
            <person name="Hasan A.R."/>
            <person name="Ness R.W."/>
            <person name="Keightley P.D."/>
        </authorList>
    </citation>
    <scope>NUCLEOTIDE SEQUENCE</scope>
    <source>
        <strain evidence="6">SAG 7.73</strain>
    </source>
</reference>
<dbReference type="EMBL" id="JAEHOC010000076">
    <property type="protein sequence ID" value="KAG2423653.1"/>
    <property type="molecule type" value="Genomic_DNA"/>
</dbReference>
<dbReference type="GO" id="GO:0005819">
    <property type="term" value="C:spindle"/>
    <property type="evidence" value="ECO:0007669"/>
    <property type="project" value="TreeGrafter"/>
</dbReference>
<comment type="similarity">
    <text evidence="2">Belongs to the MOZART1 family.</text>
</comment>
<protein>
    <recommendedName>
        <fullName evidence="8">Mitotic-spindle organizing protein 1</fullName>
    </recommendedName>
</protein>
<comment type="subcellular location">
    <subcellularLocation>
        <location evidence="1">Cytoplasm</location>
        <location evidence="1">Cytoskeleton</location>
        <location evidence="1">Microtubule organizing center</location>
    </subcellularLocation>
</comment>
<dbReference type="OrthoDB" id="48571at2759"/>
<dbReference type="Proteomes" id="UP000650467">
    <property type="component" value="Unassembled WGS sequence"/>
</dbReference>
<dbReference type="AlphaFoldDB" id="A0A835SAD6"/>
<evidence type="ECO:0000313" key="6">
    <source>
        <dbReference type="EMBL" id="KAG2423653.1"/>
    </source>
</evidence>
<proteinExistence type="inferred from homology"/>
<name>A0A835SAD6_CHLIN</name>
<gene>
    <name evidence="6" type="ORF">HXX76_015170</name>
</gene>
<keyword evidence="4" id="KW-0206">Cytoskeleton</keyword>
<keyword evidence="3" id="KW-0963">Cytoplasm</keyword>
<dbReference type="GO" id="GO:0000931">
    <property type="term" value="C:gamma-tubulin ring complex"/>
    <property type="evidence" value="ECO:0007669"/>
    <property type="project" value="InterPro"/>
</dbReference>
<evidence type="ECO:0000256" key="1">
    <source>
        <dbReference type="ARBA" id="ARBA00004267"/>
    </source>
</evidence>
<organism evidence="6 7">
    <name type="scientific">Chlamydomonas incerta</name>
    <dbReference type="NCBI Taxonomy" id="51695"/>
    <lineage>
        <taxon>Eukaryota</taxon>
        <taxon>Viridiplantae</taxon>
        <taxon>Chlorophyta</taxon>
        <taxon>core chlorophytes</taxon>
        <taxon>Chlorophyceae</taxon>
        <taxon>CS clade</taxon>
        <taxon>Chlamydomonadales</taxon>
        <taxon>Chlamydomonadaceae</taxon>
        <taxon>Chlamydomonas</taxon>
    </lineage>
</organism>
<feature type="region of interest" description="Disordered" evidence="5">
    <location>
        <begin position="1"/>
        <end position="21"/>
    </location>
</feature>
<dbReference type="Pfam" id="PF12554">
    <property type="entry name" value="MOZART1"/>
    <property type="match status" value="1"/>
</dbReference>
<dbReference type="InterPro" id="IPR022214">
    <property type="entry name" value="MZT1"/>
</dbReference>
<evidence type="ECO:0000256" key="4">
    <source>
        <dbReference type="ARBA" id="ARBA00023212"/>
    </source>
</evidence>
<evidence type="ECO:0000313" key="7">
    <source>
        <dbReference type="Proteomes" id="UP000650467"/>
    </source>
</evidence>
<evidence type="ECO:0008006" key="8">
    <source>
        <dbReference type="Google" id="ProtNLM"/>
    </source>
</evidence>
<evidence type="ECO:0000256" key="2">
    <source>
        <dbReference type="ARBA" id="ARBA00011015"/>
    </source>
</evidence>
<dbReference type="PANTHER" id="PTHR28520">
    <property type="entry name" value="MITOTIC-SPINDLE ORGANIZING PROTEIN 1"/>
    <property type="match status" value="1"/>
</dbReference>
<dbReference type="PANTHER" id="PTHR28520:SF2">
    <property type="entry name" value="MITOTIC-SPINDLE ORGANIZING PROTEIN 1"/>
    <property type="match status" value="1"/>
</dbReference>
<evidence type="ECO:0000256" key="3">
    <source>
        <dbReference type="ARBA" id="ARBA00022490"/>
    </source>
</evidence>
<dbReference type="GO" id="GO:0031021">
    <property type="term" value="C:interphase microtubule organizing center"/>
    <property type="evidence" value="ECO:0007669"/>
    <property type="project" value="TreeGrafter"/>
</dbReference>
<evidence type="ECO:0000256" key="5">
    <source>
        <dbReference type="SAM" id="MobiDB-lite"/>
    </source>
</evidence>
<comment type="caution">
    <text evidence="6">The sequence shown here is derived from an EMBL/GenBank/DDBJ whole genome shotgun (WGS) entry which is preliminary data.</text>
</comment>
<dbReference type="GO" id="GO:0051415">
    <property type="term" value="P:microtubule nucleation by interphase microtubule organizing center"/>
    <property type="evidence" value="ECO:0007669"/>
    <property type="project" value="TreeGrafter"/>
</dbReference>